<dbReference type="Proteomes" id="UP001159364">
    <property type="component" value="Linkage Group LG07"/>
</dbReference>
<keyword evidence="2" id="KW-1185">Reference proteome</keyword>
<evidence type="ECO:0000313" key="2">
    <source>
        <dbReference type="Proteomes" id="UP001159364"/>
    </source>
</evidence>
<comment type="caution">
    <text evidence="1">The sequence shown here is derived from an EMBL/GenBank/DDBJ whole genome shotgun (WGS) entry which is preliminary data.</text>
</comment>
<accession>A0AAV8SXD4</accession>
<organism evidence="1 2">
    <name type="scientific">Erythroxylum novogranatense</name>
    <dbReference type="NCBI Taxonomy" id="1862640"/>
    <lineage>
        <taxon>Eukaryota</taxon>
        <taxon>Viridiplantae</taxon>
        <taxon>Streptophyta</taxon>
        <taxon>Embryophyta</taxon>
        <taxon>Tracheophyta</taxon>
        <taxon>Spermatophyta</taxon>
        <taxon>Magnoliopsida</taxon>
        <taxon>eudicotyledons</taxon>
        <taxon>Gunneridae</taxon>
        <taxon>Pentapetalae</taxon>
        <taxon>rosids</taxon>
        <taxon>fabids</taxon>
        <taxon>Malpighiales</taxon>
        <taxon>Erythroxylaceae</taxon>
        <taxon>Erythroxylum</taxon>
    </lineage>
</organism>
<reference evidence="1 2" key="1">
    <citation type="submission" date="2021-09" db="EMBL/GenBank/DDBJ databases">
        <title>Genomic insights and catalytic innovation underlie evolution of tropane alkaloids biosynthesis.</title>
        <authorList>
            <person name="Wang Y.-J."/>
            <person name="Tian T."/>
            <person name="Huang J.-P."/>
            <person name="Huang S.-X."/>
        </authorList>
    </citation>
    <scope>NUCLEOTIDE SEQUENCE [LARGE SCALE GENOMIC DNA]</scope>
    <source>
        <strain evidence="1">KIB-2018</strain>
        <tissue evidence="1">Leaf</tissue>
    </source>
</reference>
<protein>
    <submittedName>
        <fullName evidence="1">Uncharacterized protein</fullName>
    </submittedName>
</protein>
<gene>
    <name evidence="1" type="ORF">K2173_003285</name>
</gene>
<dbReference type="EMBL" id="JAIWQS010000007">
    <property type="protein sequence ID" value="KAJ8759047.1"/>
    <property type="molecule type" value="Genomic_DNA"/>
</dbReference>
<dbReference type="PANTHER" id="PTHR36030:SF2">
    <property type="entry name" value="DUF4005 DOMAIN-CONTAINING PROTEIN"/>
    <property type="match status" value="1"/>
</dbReference>
<dbReference type="PANTHER" id="PTHR36030">
    <property type="entry name" value="CALMODULIN-BINDING DOMAIN-CONTAINING PROTEIN"/>
    <property type="match status" value="1"/>
</dbReference>
<proteinExistence type="predicted"/>
<evidence type="ECO:0000313" key="1">
    <source>
        <dbReference type="EMBL" id="KAJ8759047.1"/>
    </source>
</evidence>
<dbReference type="AlphaFoldDB" id="A0AAV8SXD4"/>
<name>A0AAV8SXD4_9ROSI</name>
<sequence>MEKNYKKGGLMRSKLVKSLFRANKASIPMQCGNKVSPTLYNPNGLREFRTSHSCIAPQQTAVSLSHRSFRDPGGDENVDMKAATYIAYVRERFNLERLDP</sequence>